<dbReference type="GO" id="GO:0005524">
    <property type="term" value="F:ATP binding"/>
    <property type="evidence" value="ECO:0007669"/>
    <property type="project" value="UniProtKB-KW"/>
</dbReference>
<gene>
    <name evidence="6" type="ORF">NESM_000566900</name>
</gene>
<dbReference type="AlphaFoldDB" id="A0AAW0EU82"/>
<evidence type="ECO:0000256" key="2">
    <source>
        <dbReference type="ARBA" id="ARBA00022741"/>
    </source>
</evidence>
<dbReference type="Gene3D" id="3.40.50.300">
    <property type="entry name" value="P-loop containing nucleotide triphosphate hydrolases"/>
    <property type="match status" value="2"/>
</dbReference>
<protein>
    <recommendedName>
        <fullName evidence="1">RNA helicase</fullName>
        <ecNumber evidence="1">3.6.4.13</ecNumber>
    </recommendedName>
</protein>
<feature type="region of interest" description="Disordered" evidence="4">
    <location>
        <begin position="368"/>
        <end position="387"/>
    </location>
</feature>
<dbReference type="GO" id="GO:0003676">
    <property type="term" value="F:nucleic acid binding"/>
    <property type="evidence" value="ECO:0007669"/>
    <property type="project" value="InterPro"/>
</dbReference>
<dbReference type="Pfam" id="PF00271">
    <property type="entry name" value="Helicase_C"/>
    <property type="match status" value="1"/>
</dbReference>
<organism evidence="6 7">
    <name type="scientific">Novymonas esmeraldas</name>
    <dbReference type="NCBI Taxonomy" id="1808958"/>
    <lineage>
        <taxon>Eukaryota</taxon>
        <taxon>Discoba</taxon>
        <taxon>Euglenozoa</taxon>
        <taxon>Kinetoplastea</taxon>
        <taxon>Metakinetoplastina</taxon>
        <taxon>Trypanosomatida</taxon>
        <taxon>Trypanosomatidae</taxon>
        <taxon>Novymonas</taxon>
    </lineage>
</organism>
<dbReference type="GO" id="GO:0003724">
    <property type="term" value="F:RNA helicase activity"/>
    <property type="evidence" value="ECO:0007669"/>
    <property type="project" value="UniProtKB-EC"/>
</dbReference>
<keyword evidence="7" id="KW-1185">Reference proteome</keyword>
<dbReference type="Proteomes" id="UP001430356">
    <property type="component" value="Unassembled WGS sequence"/>
</dbReference>
<keyword evidence="6" id="KW-0347">Helicase</keyword>
<feature type="region of interest" description="Disordered" evidence="4">
    <location>
        <begin position="220"/>
        <end position="247"/>
    </location>
</feature>
<comment type="caution">
    <text evidence="6">The sequence shown here is derived from an EMBL/GenBank/DDBJ whole genome shotgun (WGS) entry which is preliminary data.</text>
</comment>
<feature type="domain" description="Helicase C-terminal" evidence="5">
    <location>
        <begin position="565"/>
        <end position="737"/>
    </location>
</feature>
<dbReference type="InterPro" id="IPR011545">
    <property type="entry name" value="DEAD/DEAH_box_helicase_dom"/>
</dbReference>
<reference evidence="6 7" key="1">
    <citation type="journal article" date="2021" name="MBio">
        <title>A New Model Trypanosomatid, Novymonas esmeraldas: Genomic Perception of Its 'Candidatus Pandoraea novymonadis' Endosymbiont.</title>
        <authorList>
            <person name="Zakharova A."/>
            <person name="Saura A."/>
            <person name="Butenko A."/>
            <person name="Podesvova L."/>
            <person name="Warmusova S."/>
            <person name="Kostygov A.Y."/>
            <person name="Nenarokova A."/>
            <person name="Lukes J."/>
            <person name="Opperdoes F.R."/>
            <person name="Yurchenko V."/>
        </authorList>
    </citation>
    <scope>NUCLEOTIDE SEQUENCE [LARGE SCALE GENOMIC DNA]</scope>
    <source>
        <strain evidence="6 7">E262AT.01</strain>
    </source>
</reference>
<dbReference type="PROSITE" id="PS51194">
    <property type="entry name" value="HELICASE_CTER"/>
    <property type="match status" value="1"/>
</dbReference>
<proteinExistence type="predicted"/>
<name>A0AAW0EU82_9TRYP</name>
<dbReference type="SMART" id="SM00490">
    <property type="entry name" value="HELICc"/>
    <property type="match status" value="1"/>
</dbReference>
<evidence type="ECO:0000313" key="7">
    <source>
        <dbReference type="Proteomes" id="UP001430356"/>
    </source>
</evidence>
<feature type="compositionally biased region" description="Basic and acidic residues" evidence="4">
    <location>
        <begin position="784"/>
        <end position="794"/>
    </location>
</feature>
<sequence>MRLCAHRCRYAVGRGARRATSGGAHAEQRRCFVDAPIAEEAVVSGMTVPTAAAAAAVVGEPAPGDVGASYAYPLDVGRASFKLYGESATFANEDANRLFSSARVHSYDPAVLFNDLRLQEVHHELLQPAAGLGATGASDASLATTDHDAALQSAEEEENDAVMRSSRNKQGAAGAAAMAAAMLDSRRAADGIAMVPNHPLPVVFPRPDGLPPPLRFIKKFGPGGARQARTGKRTRQAKQASTDEAEATMHGEVMECDRRVESHSLQHSIAWRVQLLDEHRKPVPVKTFQHFRETSDVLPRRVMQGLSESGFTRPTLLQAAAIPQLMRGRDVVGVAPDGSGTTVAYAVPSMAVLVKVKAEEAAAAEQEMAARAREEDGAGGSPLDDARGTSAAAAAEVVEVVEVVACPIVVVLCTTRQTVLRTAAMYSSLAGEDFRLVAAYRSADSDEEAEQRAVMRRKRGCDVLVATPARLTTLVRDGVVSLHRTHVLAVDKTNHLLAADPTPDGRSTLQHVEDVMRAVRDNDVAHQLSLWCDEVGPSIEALVRKYMSPLTVTVMVTREEQTNVNVRQILYPLPSRDDRLKAIQQLYDQRTILKRDQVVVYCAYRETAEDVTRELTRMLSAPSSMVRCVHSGLRSRKRLELLKAFQHGDIRILVGTDVATKQLDVEELEHVIHYDLPAFTEVYMQRVHQVGRSGRQGTSHTFLTPGDARVPTIARFVEKQTGHAVNDVIRSMIADVEAAGGGEDSWDTPVLRKHNHTMANTKWRVRGRREMRQQVESLSGVVSESDKRPVGQTT</sequence>
<dbReference type="InterPro" id="IPR001650">
    <property type="entry name" value="Helicase_C-like"/>
</dbReference>
<dbReference type="EMBL" id="JAECZO010000073">
    <property type="protein sequence ID" value="KAK7196308.1"/>
    <property type="molecule type" value="Genomic_DNA"/>
</dbReference>
<evidence type="ECO:0000313" key="6">
    <source>
        <dbReference type="EMBL" id="KAK7196308.1"/>
    </source>
</evidence>
<evidence type="ECO:0000259" key="5">
    <source>
        <dbReference type="PROSITE" id="PS51194"/>
    </source>
</evidence>
<keyword evidence="6" id="KW-0378">Hydrolase</keyword>
<keyword evidence="3" id="KW-0067">ATP-binding</keyword>
<dbReference type="CDD" id="cd18787">
    <property type="entry name" value="SF2_C_DEAD"/>
    <property type="match status" value="1"/>
</dbReference>
<dbReference type="EC" id="3.6.4.13" evidence="1"/>
<dbReference type="SUPFAM" id="SSF52540">
    <property type="entry name" value="P-loop containing nucleoside triphosphate hydrolases"/>
    <property type="match status" value="1"/>
</dbReference>
<evidence type="ECO:0000256" key="3">
    <source>
        <dbReference type="ARBA" id="ARBA00022840"/>
    </source>
</evidence>
<dbReference type="PANTHER" id="PTHR47958">
    <property type="entry name" value="ATP-DEPENDENT RNA HELICASE DBP3"/>
    <property type="match status" value="1"/>
</dbReference>
<evidence type="ECO:0000256" key="1">
    <source>
        <dbReference type="ARBA" id="ARBA00012552"/>
    </source>
</evidence>
<feature type="region of interest" description="Disordered" evidence="4">
    <location>
        <begin position="774"/>
        <end position="794"/>
    </location>
</feature>
<keyword evidence="2" id="KW-0547">Nucleotide-binding</keyword>
<evidence type="ECO:0000256" key="4">
    <source>
        <dbReference type="SAM" id="MobiDB-lite"/>
    </source>
</evidence>
<dbReference type="Pfam" id="PF00270">
    <property type="entry name" value="DEAD"/>
    <property type="match status" value="1"/>
</dbReference>
<accession>A0AAW0EU82</accession>
<dbReference type="InterPro" id="IPR027417">
    <property type="entry name" value="P-loop_NTPase"/>
</dbReference>